<accession>A0A4P9VWW9</accession>
<organism evidence="1 2">
    <name type="scientific">Blyttiomyces helicus</name>
    <dbReference type="NCBI Taxonomy" id="388810"/>
    <lineage>
        <taxon>Eukaryota</taxon>
        <taxon>Fungi</taxon>
        <taxon>Fungi incertae sedis</taxon>
        <taxon>Chytridiomycota</taxon>
        <taxon>Chytridiomycota incertae sedis</taxon>
        <taxon>Chytridiomycetes</taxon>
        <taxon>Chytridiomycetes incertae sedis</taxon>
        <taxon>Blyttiomyces</taxon>
    </lineage>
</organism>
<sequence>MGALLDLLRKFQKADKFPTLASFKQQLDALDFSPSQSAPLQQRLALIESFLADSKENANLPERVDLKEACTSGTVVIFDLTDPMLSAAESRGIFEVVLERFRALPLTCGKLVVLDEAHKFLTRSTGDELGATVIDLVRQMRHHGLRVVVSSQSPMTIPDELLELSSVCVIHRFHSKDWFYRLKAKFPLEDAAFEEIMMLKTGNAIVFATEWRDFGGDVEGLGRGVRRLRIRGRLTADGGKSKITSGSK</sequence>
<dbReference type="OrthoDB" id="2316594at2759"/>
<name>A0A4P9VWW9_9FUNG</name>
<gene>
    <name evidence="1" type="ORF">BDK51DRAFT_40482</name>
</gene>
<proteinExistence type="predicted"/>
<protein>
    <recommendedName>
        <fullName evidence="3">Zona occludens toxin N-terminal domain-containing protein</fullName>
    </recommendedName>
</protein>
<dbReference type="Gene3D" id="3.40.50.300">
    <property type="entry name" value="P-loop containing nucleotide triphosphate hydrolases"/>
    <property type="match status" value="1"/>
</dbReference>
<reference evidence="2" key="1">
    <citation type="journal article" date="2018" name="Nat. Microbiol.">
        <title>Leveraging single-cell genomics to expand the fungal tree of life.</title>
        <authorList>
            <person name="Ahrendt S.R."/>
            <person name="Quandt C.A."/>
            <person name="Ciobanu D."/>
            <person name="Clum A."/>
            <person name="Salamov A."/>
            <person name="Andreopoulos B."/>
            <person name="Cheng J.F."/>
            <person name="Woyke T."/>
            <person name="Pelin A."/>
            <person name="Henrissat B."/>
            <person name="Reynolds N.K."/>
            <person name="Benny G.L."/>
            <person name="Smith M.E."/>
            <person name="James T.Y."/>
            <person name="Grigoriev I.V."/>
        </authorList>
    </citation>
    <scope>NUCLEOTIDE SEQUENCE [LARGE SCALE GENOMIC DNA]</scope>
</reference>
<keyword evidence="2" id="KW-1185">Reference proteome</keyword>
<dbReference type="SUPFAM" id="SSF52540">
    <property type="entry name" value="P-loop containing nucleoside triphosphate hydrolases"/>
    <property type="match status" value="1"/>
</dbReference>
<evidence type="ECO:0000313" key="1">
    <source>
        <dbReference type="EMBL" id="RKO82760.1"/>
    </source>
</evidence>
<dbReference type="EMBL" id="ML002122">
    <property type="protein sequence ID" value="RKO82760.1"/>
    <property type="molecule type" value="Genomic_DNA"/>
</dbReference>
<evidence type="ECO:0000313" key="2">
    <source>
        <dbReference type="Proteomes" id="UP000269721"/>
    </source>
</evidence>
<dbReference type="AlphaFoldDB" id="A0A4P9VWW9"/>
<dbReference type="InterPro" id="IPR027417">
    <property type="entry name" value="P-loop_NTPase"/>
</dbReference>
<dbReference type="Proteomes" id="UP000269721">
    <property type="component" value="Unassembled WGS sequence"/>
</dbReference>
<evidence type="ECO:0008006" key="3">
    <source>
        <dbReference type="Google" id="ProtNLM"/>
    </source>
</evidence>